<dbReference type="EMBL" id="MU275857">
    <property type="protein sequence ID" value="KAI0050860.1"/>
    <property type="molecule type" value="Genomic_DNA"/>
</dbReference>
<proteinExistence type="predicted"/>
<gene>
    <name evidence="1" type="ORF">FA95DRAFT_492566</name>
</gene>
<comment type="caution">
    <text evidence="1">The sequence shown here is derived from an EMBL/GenBank/DDBJ whole genome shotgun (WGS) entry which is preliminary data.</text>
</comment>
<reference evidence="1" key="2">
    <citation type="journal article" date="2022" name="New Phytol.">
        <title>Evolutionary transition to the ectomycorrhizal habit in the genomes of a hyperdiverse lineage of mushroom-forming fungi.</title>
        <authorList>
            <person name="Looney B."/>
            <person name="Miyauchi S."/>
            <person name="Morin E."/>
            <person name="Drula E."/>
            <person name="Courty P.E."/>
            <person name="Kohler A."/>
            <person name="Kuo A."/>
            <person name="LaButti K."/>
            <person name="Pangilinan J."/>
            <person name="Lipzen A."/>
            <person name="Riley R."/>
            <person name="Andreopoulos W."/>
            <person name="He G."/>
            <person name="Johnson J."/>
            <person name="Nolan M."/>
            <person name="Tritt A."/>
            <person name="Barry K.W."/>
            <person name="Grigoriev I.V."/>
            <person name="Nagy L.G."/>
            <person name="Hibbett D."/>
            <person name="Henrissat B."/>
            <person name="Matheny P.B."/>
            <person name="Labbe J."/>
            <person name="Martin F.M."/>
        </authorList>
    </citation>
    <scope>NUCLEOTIDE SEQUENCE</scope>
    <source>
        <strain evidence="1">FP105234-sp</strain>
    </source>
</reference>
<protein>
    <submittedName>
        <fullName evidence="1">Uncharacterized protein</fullName>
    </submittedName>
</protein>
<accession>A0ACB8S482</accession>
<keyword evidence="2" id="KW-1185">Reference proteome</keyword>
<sequence length="444" mass="50563">MQSDYIKQFLPWGLHTHPEWVDFLSRAWRWCSGRVGFTAFLMENVVGNDFLSPNDILDDTVFRLCGFTPTDSHHQSNLVRSSGVIEPILGHGLTNDVTIDKRFISRAVYDYMWHGLPTRWPESSAVAKHMLMFGVAHFVESSNSLSNRKESRIAFDEPIAVLATAWQLNRDPNFSFRCLLDDRAFYHSSHQNVFEVCLAYSLLHSFDGNAMLNDVFDLRSDITDSEEAFGRQAQLVVRSDDRLYPVSPTTGPADRFLIRCKRNDDVIRWLGSNTSRILFCAPPESMGPDLLFFMCIEGRLLLVALQAKHSTKDTLPRGSLMHAIASVTPAGFWMLRGKHIAASIGHSSDVPICQKGCGDFVQPTLNLLEHIPDAVYFEEAQYSLLRVIASYPAALELERSLDEEKDHDKDKHWIAEFRHAVIEKFYHRGLFQEDSDPERHAVSE</sequence>
<evidence type="ECO:0000313" key="2">
    <source>
        <dbReference type="Proteomes" id="UP000814033"/>
    </source>
</evidence>
<name>A0ACB8S482_9AGAM</name>
<dbReference type="Proteomes" id="UP000814033">
    <property type="component" value="Unassembled WGS sequence"/>
</dbReference>
<evidence type="ECO:0000313" key="1">
    <source>
        <dbReference type="EMBL" id="KAI0050860.1"/>
    </source>
</evidence>
<organism evidence="1 2">
    <name type="scientific">Auriscalpium vulgare</name>
    <dbReference type="NCBI Taxonomy" id="40419"/>
    <lineage>
        <taxon>Eukaryota</taxon>
        <taxon>Fungi</taxon>
        <taxon>Dikarya</taxon>
        <taxon>Basidiomycota</taxon>
        <taxon>Agaricomycotina</taxon>
        <taxon>Agaricomycetes</taxon>
        <taxon>Russulales</taxon>
        <taxon>Auriscalpiaceae</taxon>
        <taxon>Auriscalpium</taxon>
    </lineage>
</organism>
<reference evidence="1" key="1">
    <citation type="submission" date="2021-02" db="EMBL/GenBank/DDBJ databases">
        <authorList>
            <consortium name="DOE Joint Genome Institute"/>
            <person name="Ahrendt S."/>
            <person name="Looney B.P."/>
            <person name="Miyauchi S."/>
            <person name="Morin E."/>
            <person name="Drula E."/>
            <person name="Courty P.E."/>
            <person name="Chicoki N."/>
            <person name="Fauchery L."/>
            <person name="Kohler A."/>
            <person name="Kuo A."/>
            <person name="Labutti K."/>
            <person name="Pangilinan J."/>
            <person name="Lipzen A."/>
            <person name="Riley R."/>
            <person name="Andreopoulos W."/>
            <person name="He G."/>
            <person name="Johnson J."/>
            <person name="Barry K.W."/>
            <person name="Grigoriev I.V."/>
            <person name="Nagy L."/>
            <person name="Hibbett D."/>
            <person name="Henrissat B."/>
            <person name="Matheny P.B."/>
            <person name="Labbe J."/>
            <person name="Martin F."/>
        </authorList>
    </citation>
    <scope>NUCLEOTIDE SEQUENCE</scope>
    <source>
        <strain evidence="1">FP105234-sp</strain>
    </source>
</reference>